<proteinExistence type="predicted"/>
<evidence type="ECO:0008006" key="4">
    <source>
        <dbReference type="Google" id="ProtNLM"/>
    </source>
</evidence>
<keyword evidence="3" id="KW-1185">Reference proteome</keyword>
<dbReference type="Proteomes" id="UP001052739">
    <property type="component" value="Unassembled WGS sequence"/>
</dbReference>
<protein>
    <recommendedName>
        <fullName evidence="4">MFS transporter</fullName>
    </recommendedName>
</protein>
<comment type="caution">
    <text evidence="2">The sequence shown here is derived from an EMBL/GenBank/DDBJ whole genome shotgun (WGS) entry which is preliminary data.</text>
</comment>
<name>A0ABQ3PJ69_9ACTN</name>
<evidence type="ECO:0000256" key="1">
    <source>
        <dbReference type="SAM" id="MobiDB-lite"/>
    </source>
</evidence>
<evidence type="ECO:0000313" key="2">
    <source>
        <dbReference type="EMBL" id="GHI25066.1"/>
    </source>
</evidence>
<dbReference type="RefSeq" id="WP_190221339.1">
    <property type="nucleotide sequence ID" value="NZ_BNBS01000001.1"/>
</dbReference>
<gene>
    <name evidence="2" type="ORF">Shyd_64370</name>
</gene>
<evidence type="ECO:0000313" key="3">
    <source>
        <dbReference type="Proteomes" id="UP001052739"/>
    </source>
</evidence>
<sequence>MSAAPSPLAPAPPPDPAPLRRAALSSLLSTAVESADFPLYGTTAALALGPLSFPGHAPVTGTIAAPAVVCGPVTALAVRRTAGTGGRDLAGEEPARTHTAPVAQKGAEA</sequence>
<feature type="region of interest" description="Disordered" evidence="1">
    <location>
        <begin position="83"/>
        <end position="109"/>
    </location>
</feature>
<reference evidence="2" key="1">
    <citation type="submission" date="2024-05" db="EMBL/GenBank/DDBJ databases">
        <title>Whole genome shotgun sequence of Streptomyces hydrogenans NBRC 13475.</title>
        <authorList>
            <person name="Komaki H."/>
            <person name="Tamura T."/>
        </authorList>
    </citation>
    <scope>NUCLEOTIDE SEQUENCE</scope>
    <source>
        <strain evidence="2">NBRC 13475</strain>
    </source>
</reference>
<organism evidence="2 3">
    <name type="scientific">Streptomyces hydrogenans</name>
    <dbReference type="NCBI Taxonomy" id="1873719"/>
    <lineage>
        <taxon>Bacteria</taxon>
        <taxon>Bacillati</taxon>
        <taxon>Actinomycetota</taxon>
        <taxon>Actinomycetes</taxon>
        <taxon>Kitasatosporales</taxon>
        <taxon>Streptomycetaceae</taxon>
        <taxon>Streptomyces</taxon>
    </lineage>
</organism>
<dbReference type="EMBL" id="BNDW01000068">
    <property type="protein sequence ID" value="GHI25066.1"/>
    <property type="molecule type" value="Genomic_DNA"/>
</dbReference>
<accession>A0ABQ3PJ69</accession>